<reference evidence="1" key="1">
    <citation type="submission" date="2019-12" db="EMBL/GenBank/DDBJ databases">
        <title>Genome sequencing and annotation of Brassica cretica.</title>
        <authorList>
            <person name="Studholme D.J."/>
            <person name="Sarris P.F."/>
        </authorList>
    </citation>
    <scope>NUCLEOTIDE SEQUENCE</scope>
    <source>
        <strain evidence="1">PFS-001/15</strain>
        <tissue evidence="1">Leaf</tissue>
    </source>
</reference>
<evidence type="ECO:0000313" key="1">
    <source>
        <dbReference type="EMBL" id="KAF2543391.1"/>
    </source>
</evidence>
<accession>A0A8S9GC62</accession>
<comment type="caution">
    <text evidence="1">The sequence shown here is derived from an EMBL/GenBank/DDBJ whole genome shotgun (WGS) entry which is preliminary data.</text>
</comment>
<dbReference type="EMBL" id="QGKW02002005">
    <property type="protein sequence ID" value="KAF2543391.1"/>
    <property type="molecule type" value="Genomic_DNA"/>
</dbReference>
<organism evidence="1 2">
    <name type="scientific">Brassica cretica</name>
    <name type="common">Mustard</name>
    <dbReference type="NCBI Taxonomy" id="69181"/>
    <lineage>
        <taxon>Eukaryota</taxon>
        <taxon>Viridiplantae</taxon>
        <taxon>Streptophyta</taxon>
        <taxon>Embryophyta</taxon>
        <taxon>Tracheophyta</taxon>
        <taxon>Spermatophyta</taxon>
        <taxon>Magnoliopsida</taxon>
        <taxon>eudicotyledons</taxon>
        <taxon>Gunneridae</taxon>
        <taxon>Pentapetalae</taxon>
        <taxon>rosids</taxon>
        <taxon>malvids</taxon>
        <taxon>Brassicales</taxon>
        <taxon>Brassicaceae</taxon>
        <taxon>Brassiceae</taxon>
        <taxon>Brassica</taxon>
    </lineage>
</organism>
<evidence type="ECO:0000313" key="2">
    <source>
        <dbReference type="Proteomes" id="UP000712281"/>
    </source>
</evidence>
<dbReference type="AlphaFoldDB" id="A0A8S9GC62"/>
<protein>
    <submittedName>
        <fullName evidence="1">Uncharacterized protein</fullName>
    </submittedName>
</protein>
<gene>
    <name evidence="1" type="ORF">F2Q68_00031746</name>
</gene>
<name>A0A8S9GC62_BRACR</name>
<proteinExistence type="predicted"/>
<dbReference type="Proteomes" id="UP000712281">
    <property type="component" value="Unassembled WGS sequence"/>
</dbReference>
<sequence length="75" mass="8869">MSVRISLFSCSVTVSRCSLKWLELQQKGLKGSLKQWRRLMVFWKRGFEEALTKQTVWGLTPNHLEKNDLMKKQVE</sequence>